<accession>A0ABT6N0M2</accession>
<keyword evidence="3" id="KW-0812">Transmembrane</keyword>
<feature type="transmembrane region" description="Helical" evidence="3">
    <location>
        <begin position="56"/>
        <end position="81"/>
    </location>
</feature>
<feature type="transmembrane region" description="Helical" evidence="3">
    <location>
        <begin position="93"/>
        <end position="111"/>
    </location>
</feature>
<comment type="caution">
    <text evidence="4">The sequence shown here is derived from an EMBL/GenBank/DDBJ whole genome shotgun (WGS) entry which is preliminary data.</text>
</comment>
<evidence type="ECO:0000256" key="3">
    <source>
        <dbReference type="SAM" id="Phobius"/>
    </source>
</evidence>
<evidence type="ECO:0000256" key="2">
    <source>
        <dbReference type="SAM" id="MobiDB-lite"/>
    </source>
</evidence>
<evidence type="ECO:0008006" key="6">
    <source>
        <dbReference type="Google" id="ProtNLM"/>
    </source>
</evidence>
<protein>
    <recommendedName>
        <fullName evidence="6">ATPase</fullName>
    </recommendedName>
</protein>
<evidence type="ECO:0000256" key="1">
    <source>
        <dbReference type="SAM" id="Coils"/>
    </source>
</evidence>
<sequence length="752" mass="79789">MNQGAYWAGSPLSQNDDQGTVRAVEPQAPQPQLGIALTDLDDAPLAPPPASTGEKLLLGVLGLAAFVWIAAMVGMAMTAFGERTLDPVDAIKGVSMACGPLALIVAVLILWQRNSAREAQRFADVARNVRMESLALDAVLGLASRRLAEDRVAVADQADKLLLLADQTALKLREATDDIAREIAELGRRTKDLDAAAGTARVDMGVLLADLPKAEEQTRLLAETIRSTGVGAHEQAAALDAVLAGLSARAREAEEGAAGAANRLSGQLSHIGGASEIAARAIEDVSQRMTSSVDGVLERATEAVERTRQGIIAQGEAIGTMIDRAQASSEAAARQAADALERQDGLGSQMIERLQRGLANVEARFTELDETGRARTEKLGAALGTLGGHVERVMASLNDGGTAATTFINRAETLRGAINACLAELGESLPAALSELEAQAARSRELIAGAGPEAEKLNTVAKEASDALDAARTALEERRTAIDGLADAIDSRLSAAREGTISLGEAIREVDAESAKLADSTSPQLVDALIRVRETATQAAERAREALGTIIPRSAEALGDAGREALEKAVEGQVESQIERVRTVSQTAIEATQAAAARLEEQLSRIAETSASVDQAIAEGKESVETYDRDNFSRRVALLIDSLNSTSIDVTKLLSNETSDSSWASYLKGDRGVFTRRAVRLIDNGEAREIARHYEEEPDFREQVNRYVHDFETLLRPILSTRDGSTLAVILLSSDMGKLYVALAQAIERLRA</sequence>
<gene>
    <name evidence="4" type="ORF">QGN17_07670</name>
</gene>
<proteinExistence type="predicted"/>
<dbReference type="Proteomes" id="UP001160625">
    <property type="component" value="Unassembled WGS sequence"/>
</dbReference>
<keyword evidence="1" id="KW-0175">Coiled coil</keyword>
<organism evidence="4 5">
    <name type="scientific">Sphingomonas oryzagri</name>
    <dbReference type="NCBI Taxonomy" id="3042314"/>
    <lineage>
        <taxon>Bacteria</taxon>
        <taxon>Pseudomonadati</taxon>
        <taxon>Pseudomonadota</taxon>
        <taxon>Alphaproteobacteria</taxon>
        <taxon>Sphingomonadales</taxon>
        <taxon>Sphingomonadaceae</taxon>
        <taxon>Sphingomonas</taxon>
    </lineage>
</organism>
<reference evidence="4" key="1">
    <citation type="submission" date="2023-04" db="EMBL/GenBank/DDBJ databases">
        <title>Sphingomonas sp. MAHUQ-71 isolated from rice field.</title>
        <authorList>
            <person name="Huq M.A."/>
        </authorList>
    </citation>
    <scope>NUCLEOTIDE SEQUENCE</scope>
    <source>
        <strain evidence="4">MAHUQ-71</strain>
    </source>
</reference>
<dbReference type="EMBL" id="JARYGZ010000001">
    <property type="protein sequence ID" value="MDH7638606.1"/>
    <property type="molecule type" value="Genomic_DNA"/>
</dbReference>
<feature type="coiled-coil region" evidence="1">
    <location>
        <begin position="322"/>
        <end position="371"/>
    </location>
</feature>
<keyword evidence="5" id="KW-1185">Reference proteome</keyword>
<dbReference type="RefSeq" id="WP_281043897.1">
    <property type="nucleotide sequence ID" value="NZ_JARYGZ010000001.1"/>
</dbReference>
<keyword evidence="3" id="KW-1133">Transmembrane helix</keyword>
<evidence type="ECO:0000313" key="5">
    <source>
        <dbReference type="Proteomes" id="UP001160625"/>
    </source>
</evidence>
<keyword evidence="3" id="KW-0472">Membrane</keyword>
<feature type="region of interest" description="Disordered" evidence="2">
    <location>
        <begin position="1"/>
        <end position="21"/>
    </location>
</feature>
<evidence type="ECO:0000313" key="4">
    <source>
        <dbReference type="EMBL" id="MDH7638606.1"/>
    </source>
</evidence>
<name>A0ABT6N0M2_9SPHN</name>